<dbReference type="EMBL" id="KV750870">
    <property type="protein sequence ID" value="OCL02846.1"/>
    <property type="molecule type" value="Genomic_DNA"/>
</dbReference>
<evidence type="ECO:0000313" key="2">
    <source>
        <dbReference type="Proteomes" id="UP000250140"/>
    </source>
</evidence>
<proteinExistence type="predicted"/>
<name>A0A8E2EQN2_9PEZI</name>
<accession>A0A8E2EQN2</accession>
<organism evidence="1 2">
    <name type="scientific">Glonium stellatum</name>
    <dbReference type="NCBI Taxonomy" id="574774"/>
    <lineage>
        <taxon>Eukaryota</taxon>
        <taxon>Fungi</taxon>
        <taxon>Dikarya</taxon>
        <taxon>Ascomycota</taxon>
        <taxon>Pezizomycotina</taxon>
        <taxon>Dothideomycetes</taxon>
        <taxon>Pleosporomycetidae</taxon>
        <taxon>Gloniales</taxon>
        <taxon>Gloniaceae</taxon>
        <taxon>Glonium</taxon>
    </lineage>
</organism>
<dbReference type="AlphaFoldDB" id="A0A8E2EQN2"/>
<reference evidence="1 2" key="1">
    <citation type="journal article" date="2016" name="Nat. Commun.">
        <title>Ectomycorrhizal ecology is imprinted in the genome of the dominant symbiotic fungus Cenococcum geophilum.</title>
        <authorList>
            <consortium name="DOE Joint Genome Institute"/>
            <person name="Peter M."/>
            <person name="Kohler A."/>
            <person name="Ohm R.A."/>
            <person name="Kuo A."/>
            <person name="Krutzmann J."/>
            <person name="Morin E."/>
            <person name="Arend M."/>
            <person name="Barry K.W."/>
            <person name="Binder M."/>
            <person name="Choi C."/>
            <person name="Clum A."/>
            <person name="Copeland A."/>
            <person name="Grisel N."/>
            <person name="Haridas S."/>
            <person name="Kipfer T."/>
            <person name="LaButti K."/>
            <person name="Lindquist E."/>
            <person name="Lipzen A."/>
            <person name="Maire R."/>
            <person name="Meier B."/>
            <person name="Mihaltcheva S."/>
            <person name="Molinier V."/>
            <person name="Murat C."/>
            <person name="Poggeler S."/>
            <person name="Quandt C.A."/>
            <person name="Sperisen C."/>
            <person name="Tritt A."/>
            <person name="Tisserant E."/>
            <person name="Crous P.W."/>
            <person name="Henrissat B."/>
            <person name="Nehls U."/>
            <person name="Egli S."/>
            <person name="Spatafora J.W."/>
            <person name="Grigoriev I.V."/>
            <person name="Martin F.M."/>
        </authorList>
    </citation>
    <scope>NUCLEOTIDE SEQUENCE [LARGE SCALE GENOMIC DNA]</scope>
    <source>
        <strain evidence="1 2">CBS 207.34</strain>
    </source>
</reference>
<sequence>MTKWPFWLLPRGLHEQTEEVADADRLLIPRLFVLPLALSDCDNSYLANIAQQCFFFCHASLWVRSYLKLLKHARACRADAAYETLLEIISLSASVVACAGFDATQPSYTCLDLAIYQPFCPSSASSTYLRSSATSIAVTGKETTGNSGPLRRCTSGFQRPGKRRRFSLP</sequence>
<protein>
    <submittedName>
        <fullName evidence="1">Uncharacterized protein</fullName>
    </submittedName>
</protein>
<keyword evidence="2" id="KW-1185">Reference proteome</keyword>
<evidence type="ECO:0000313" key="1">
    <source>
        <dbReference type="EMBL" id="OCL02846.1"/>
    </source>
</evidence>
<gene>
    <name evidence="1" type="ORF">AOQ84DRAFT_167018</name>
</gene>
<dbReference type="Proteomes" id="UP000250140">
    <property type="component" value="Unassembled WGS sequence"/>
</dbReference>